<evidence type="ECO:0000256" key="1">
    <source>
        <dbReference type="SAM" id="MobiDB-lite"/>
    </source>
</evidence>
<name>A0A066VBX4_TILAU</name>
<dbReference type="Proteomes" id="UP000027361">
    <property type="component" value="Unassembled WGS sequence"/>
</dbReference>
<feature type="compositionally biased region" description="Basic residues" evidence="1">
    <location>
        <begin position="1"/>
        <end position="11"/>
    </location>
</feature>
<protein>
    <submittedName>
        <fullName evidence="2">Uncharacterized protein</fullName>
    </submittedName>
</protein>
<evidence type="ECO:0000313" key="2">
    <source>
        <dbReference type="EMBL" id="KDN36095.1"/>
    </source>
</evidence>
<accession>A0A066VBX4</accession>
<dbReference type="EMBL" id="JMSN01000182">
    <property type="protein sequence ID" value="KDN36095.1"/>
    <property type="molecule type" value="Genomic_DNA"/>
</dbReference>
<organism evidence="2 3">
    <name type="scientific">Tilletiaria anomala (strain ATCC 24038 / CBS 436.72 / UBC 951)</name>
    <dbReference type="NCBI Taxonomy" id="1037660"/>
    <lineage>
        <taxon>Eukaryota</taxon>
        <taxon>Fungi</taxon>
        <taxon>Dikarya</taxon>
        <taxon>Basidiomycota</taxon>
        <taxon>Ustilaginomycotina</taxon>
        <taxon>Exobasidiomycetes</taxon>
        <taxon>Georgefischeriales</taxon>
        <taxon>Tilletiariaceae</taxon>
        <taxon>Tilletiaria</taxon>
    </lineage>
</organism>
<dbReference type="InParanoid" id="A0A066VBX4"/>
<proteinExistence type="predicted"/>
<comment type="caution">
    <text evidence="2">The sequence shown here is derived from an EMBL/GenBank/DDBJ whole genome shotgun (WGS) entry which is preliminary data.</text>
</comment>
<gene>
    <name evidence="2" type="ORF">K437DRAFT_63066</name>
</gene>
<dbReference type="RefSeq" id="XP_013239944.1">
    <property type="nucleotide sequence ID" value="XM_013384490.1"/>
</dbReference>
<reference evidence="2 3" key="1">
    <citation type="submission" date="2014-05" db="EMBL/GenBank/DDBJ databases">
        <title>Draft genome sequence of a rare smut relative, Tilletiaria anomala UBC 951.</title>
        <authorList>
            <consortium name="DOE Joint Genome Institute"/>
            <person name="Toome M."/>
            <person name="Kuo A."/>
            <person name="Henrissat B."/>
            <person name="Lipzen A."/>
            <person name="Tritt A."/>
            <person name="Yoshinaga Y."/>
            <person name="Zane M."/>
            <person name="Barry K."/>
            <person name="Grigoriev I.V."/>
            <person name="Spatafora J.W."/>
            <person name="Aimea M.C."/>
        </authorList>
    </citation>
    <scope>NUCLEOTIDE SEQUENCE [LARGE SCALE GENOMIC DNA]</scope>
    <source>
        <strain evidence="2 3">UBC 951</strain>
    </source>
</reference>
<keyword evidence="3" id="KW-1185">Reference proteome</keyword>
<dbReference type="HOGENOM" id="CLU_1391103_0_0_1"/>
<sequence>MISALRNRHHPVLSSSSPPTTTIPLSSPTSRNTQRRWRHPAEKSSRWSVAPEETGPCGSSAGLWQQSWNPASWEACCSSQRSVQAPGSCVCEEDDQLQQALLVNQDQQQSWWRQQQRQRQQQHEKLPPKLLLAASTRTAPGLLALGRSQESRHTLYTRAAGDKRSRRARRRRPPIDGTFFGICGYRSLPPILLVRM</sequence>
<dbReference type="AlphaFoldDB" id="A0A066VBX4"/>
<evidence type="ECO:0000313" key="3">
    <source>
        <dbReference type="Proteomes" id="UP000027361"/>
    </source>
</evidence>
<feature type="region of interest" description="Disordered" evidence="1">
    <location>
        <begin position="1"/>
        <end position="61"/>
    </location>
</feature>
<feature type="compositionally biased region" description="Low complexity" evidence="1">
    <location>
        <begin position="13"/>
        <end position="30"/>
    </location>
</feature>
<dbReference type="GeneID" id="25267661"/>